<feature type="transmembrane region" description="Helical" evidence="6">
    <location>
        <begin position="21"/>
        <end position="46"/>
    </location>
</feature>
<evidence type="ECO:0000259" key="7">
    <source>
        <dbReference type="Pfam" id="PF02687"/>
    </source>
</evidence>
<gene>
    <name evidence="8" type="ORF">Vau01_002260</name>
</gene>
<feature type="transmembrane region" description="Helical" evidence="6">
    <location>
        <begin position="234"/>
        <end position="256"/>
    </location>
</feature>
<evidence type="ECO:0000313" key="9">
    <source>
        <dbReference type="Proteomes" id="UP000612585"/>
    </source>
</evidence>
<proteinExistence type="predicted"/>
<name>A0A8J3YZR8_9ACTN</name>
<feature type="transmembrane region" description="Helical" evidence="6">
    <location>
        <begin position="368"/>
        <end position="394"/>
    </location>
</feature>
<accession>A0A8J3YZR8</accession>
<evidence type="ECO:0000313" key="8">
    <source>
        <dbReference type="EMBL" id="GIJ52710.1"/>
    </source>
</evidence>
<keyword evidence="5 6" id="KW-0472">Membrane</keyword>
<feature type="transmembrane region" description="Helical" evidence="6">
    <location>
        <begin position="114"/>
        <end position="137"/>
    </location>
</feature>
<evidence type="ECO:0000256" key="1">
    <source>
        <dbReference type="ARBA" id="ARBA00004651"/>
    </source>
</evidence>
<feature type="domain" description="ABC3 transporter permease C-terminal" evidence="7">
    <location>
        <begin position="330"/>
        <end position="439"/>
    </location>
</feature>
<dbReference type="RefSeq" id="WP_203986017.1">
    <property type="nucleotide sequence ID" value="NZ_BOPG01000003.1"/>
</dbReference>
<comment type="subcellular location">
    <subcellularLocation>
        <location evidence="1">Cell membrane</location>
        <topology evidence="1">Multi-pass membrane protein</topology>
    </subcellularLocation>
</comment>
<dbReference type="Proteomes" id="UP000612585">
    <property type="component" value="Unassembled WGS sequence"/>
</dbReference>
<organism evidence="8 9">
    <name type="scientific">Virgisporangium aurantiacum</name>
    <dbReference type="NCBI Taxonomy" id="175570"/>
    <lineage>
        <taxon>Bacteria</taxon>
        <taxon>Bacillati</taxon>
        <taxon>Actinomycetota</taxon>
        <taxon>Actinomycetes</taxon>
        <taxon>Micromonosporales</taxon>
        <taxon>Micromonosporaceae</taxon>
        <taxon>Virgisporangium</taxon>
    </lineage>
</organism>
<evidence type="ECO:0000256" key="6">
    <source>
        <dbReference type="SAM" id="Phobius"/>
    </source>
</evidence>
<feature type="transmembrane region" description="Helical" evidence="6">
    <location>
        <begin position="288"/>
        <end position="306"/>
    </location>
</feature>
<feature type="transmembrane region" description="Helical" evidence="6">
    <location>
        <begin position="326"/>
        <end position="347"/>
    </location>
</feature>
<dbReference type="InterPro" id="IPR003838">
    <property type="entry name" value="ABC3_permease_C"/>
</dbReference>
<evidence type="ECO:0000256" key="3">
    <source>
        <dbReference type="ARBA" id="ARBA00022692"/>
    </source>
</evidence>
<evidence type="ECO:0000256" key="2">
    <source>
        <dbReference type="ARBA" id="ARBA00022475"/>
    </source>
</evidence>
<dbReference type="PANTHER" id="PTHR30287:SF1">
    <property type="entry name" value="INNER MEMBRANE PROTEIN"/>
    <property type="match status" value="1"/>
</dbReference>
<reference evidence="8" key="1">
    <citation type="submission" date="2021-01" db="EMBL/GenBank/DDBJ databases">
        <title>Whole genome shotgun sequence of Virgisporangium aurantiacum NBRC 16421.</title>
        <authorList>
            <person name="Komaki H."/>
            <person name="Tamura T."/>
        </authorList>
    </citation>
    <scope>NUCLEOTIDE SEQUENCE</scope>
    <source>
        <strain evidence="8">NBRC 16421</strain>
    </source>
</reference>
<sequence length="449" mass="46122">MRSGLTWQALRRHRWGFVGPFATQCLAAAVITAMITTATSLSAAVLTPDERHALDEASMADAAAVFIGNSVYLSILMVGVTMTAAIARQARDIALLRAVGATPGRIRRSVARQAALIAVPAATLGYGLGLGFGWAWLAQLRSHDVVPAAVDYRPVVWALPVVIGIEVVTSVLGALVSAIRPARVRPATALTETLTRRPAGGVVRTIFGVVLLAGGVVLSVVLSGVDAEDADSGALFVILGMCIGVGMLGPVLLTVAARVARPALRLAADTGVLAADAMVARSRALSPALIPLVLAGSFAAVKVGVHSTAEHATGVRAAAADVWLDYSGTAIFTAFAVIGAINTLLTVSVSRERELALMRLAGATRARVLAVWTCEAGLVLGTVLVLSAVVALATLVPMMYTAFDALPYIPPAQLALGVLAGAAVVAVGTLVPAVLLTRRPPIESVRVSI</sequence>
<feature type="transmembrane region" description="Helical" evidence="6">
    <location>
        <begin position="201"/>
        <end position="222"/>
    </location>
</feature>
<keyword evidence="3 6" id="KW-0812">Transmembrane</keyword>
<dbReference type="EMBL" id="BOPG01000003">
    <property type="protein sequence ID" value="GIJ52710.1"/>
    <property type="molecule type" value="Genomic_DNA"/>
</dbReference>
<feature type="transmembrane region" description="Helical" evidence="6">
    <location>
        <begin position="157"/>
        <end position="180"/>
    </location>
</feature>
<feature type="transmembrane region" description="Helical" evidence="6">
    <location>
        <begin position="414"/>
        <end position="436"/>
    </location>
</feature>
<dbReference type="PANTHER" id="PTHR30287">
    <property type="entry name" value="MEMBRANE COMPONENT OF PREDICTED ABC SUPERFAMILY METABOLITE UPTAKE TRANSPORTER"/>
    <property type="match status" value="1"/>
</dbReference>
<dbReference type="Pfam" id="PF02687">
    <property type="entry name" value="FtsX"/>
    <property type="match status" value="2"/>
</dbReference>
<feature type="transmembrane region" description="Helical" evidence="6">
    <location>
        <begin position="66"/>
        <end position="87"/>
    </location>
</feature>
<evidence type="ECO:0000256" key="5">
    <source>
        <dbReference type="ARBA" id="ARBA00023136"/>
    </source>
</evidence>
<dbReference type="GO" id="GO:0005886">
    <property type="term" value="C:plasma membrane"/>
    <property type="evidence" value="ECO:0007669"/>
    <property type="project" value="UniProtKB-SubCell"/>
</dbReference>
<dbReference type="AlphaFoldDB" id="A0A8J3YZR8"/>
<comment type="caution">
    <text evidence="8">The sequence shown here is derived from an EMBL/GenBank/DDBJ whole genome shotgun (WGS) entry which is preliminary data.</text>
</comment>
<protein>
    <recommendedName>
        <fullName evidence="7">ABC3 transporter permease C-terminal domain-containing protein</fullName>
    </recommendedName>
</protein>
<keyword evidence="9" id="KW-1185">Reference proteome</keyword>
<dbReference type="InterPro" id="IPR038766">
    <property type="entry name" value="Membrane_comp_ABC_pdt"/>
</dbReference>
<keyword evidence="2" id="KW-1003">Cell membrane</keyword>
<evidence type="ECO:0000256" key="4">
    <source>
        <dbReference type="ARBA" id="ARBA00022989"/>
    </source>
</evidence>
<feature type="domain" description="ABC3 transporter permease C-terminal" evidence="7">
    <location>
        <begin position="66"/>
        <end position="175"/>
    </location>
</feature>
<keyword evidence="4 6" id="KW-1133">Transmembrane helix</keyword>